<feature type="compositionally biased region" description="Low complexity" evidence="5">
    <location>
        <begin position="844"/>
        <end position="866"/>
    </location>
</feature>
<evidence type="ECO:0000256" key="2">
    <source>
        <dbReference type="ARBA" id="ARBA00023015"/>
    </source>
</evidence>
<dbReference type="EMBL" id="GL891306">
    <property type="protein sequence ID" value="EGO55756.1"/>
    <property type="molecule type" value="Genomic_DNA"/>
</dbReference>
<keyword evidence="9" id="KW-1185">Reference proteome</keyword>
<proteinExistence type="predicted"/>
<feature type="compositionally biased region" description="Low complexity" evidence="5">
    <location>
        <begin position="131"/>
        <end position="151"/>
    </location>
</feature>
<feature type="compositionally biased region" description="Low complexity" evidence="5">
    <location>
        <begin position="219"/>
        <end position="228"/>
    </location>
</feature>
<dbReference type="Pfam" id="PF04082">
    <property type="entry name" value="Fungal_trans"/>
    <property type="match status" value="1"/>
</dbReference>
<dbReference type="KEGG" id="nte:NEUTE1DRAFT131430"/>
<feature type="transmembrane region" description="Helical" evidence="6">
    <location>
        <begin position="492"/>
        <end position="516"/>
    </location>
</feature>
<dbReference type="SMART" id="SM00906">
    <property type="entry name" value="Fungal_trans"/>
    <property type="match status" value="1"/>
</dbReference>
<feature type="domain" description="Zn(2)-C6 fungal-type" evidence="7">
    <location>
        <begin position="38"/>
        <end position="69"/>
    </location>
</feature>
<keyword evidence="4" id="KW-0539">Nucleus</keyword>
<evidence type="ECO:0000256" key="4">
    <source>
        <dbReference type="ARBA" id="ARBA00023242"/>
    </source>
</evidence>
<evidence type="ECO:0000313" key="9">
    <source>
        <dbReference type="Proteomes" id="UP000008065"/>
    </source>
</evidence>
<dbReference type="PANTHER" id="PTHR47424:SF9">
    <property type="entry name" value="TAH-2"/>
    <property type="match status" value="1"/>
</dbReference>
<dbReference type="InterPro" id="IPR051127">
    <property type="entry name" value="Fungal_SecMet_Regulators"/>
</dbReference>
<keyword evidence="6" id="KW-0812">Transmembrane</keyword>
<dbReference type="SMART" id="SM00066">
    <property type="entry name" value="GAL4"/>
    <property type="match status" value="1"/>
</dbReference>
<dbReference type="InterPro" id="IPR036864">
    <property type="entry name" value="Zn2-C6_fun-type_DNA-bd_sf"/>
</dbReference>
<dbReference type="GO" id="GO:0005634">
    <property type="term" value="C:nucleus"/>
    <property type="evidence" value="ECO:0007669"/>
    <property type="project" value="TreeGrafter"/>
</dbReference>
<keyword evidence="3" id="KW-0804">Transcription</keyword>
<dbReference type="GeneID" id="20825537"/>
<keyword evidence="6" id="KW-1133">Transmembrane helix</keyword>
<feature type="compositionally biased region" description="Low complexity" evidence="5">
    <location>
        <begin position="878"/>
        <end position="890"/>
    </location>
</feature>
<keyword evidence="1" id="KW-0479">Metal-binding</keyword>
<dbReference type="CDD" id="cd00067">
    <property type="entry name" value="GAL4"/>
    <property type="match status" value="1"/>
</dbReference>
<dbReference type="SUPFAM" id="SSF57701">
    <property type="entry name" value="Zn2/Cys6 DNA-binding domain"/>
    <property type="match status" value="1"/>
</dbReference>
<feature type="compositionally biased region" description="Basic residues" evidence="5">
    <location>
        <begin position="936"/>
        <end position="961"/>
    </location>
</feature>
<evidence type="ECO:0000256" key="3">
    <source>
        <dbReference type="ARBA" id="ARBA00023163"/>
    </source>
</evidence>
<dbReference type="HOGENOM" id="CLU_010170_2_0_1"/>
<dbReference type="PROSITE" id="PS50048">
    <property type="entry name" value="ZN2_CY6_FUNGAL_2"/>
    <property type="match status" value="1"/>
</dbReference>
<dbReference type="GO" id="GO:0006351">
    <property type="term" value="P:DNA-templated transcription"/>
    <property type="evidence" value="ECO:0007669"/>
    <property type="project" value="InterPro"/>
</dbReference>
<evidence type="ECO:0000256" key="6">
    <source>
        <dbReference type="SAM" id="Phobius"/>
    </source>
</evidence>
<dbReference type="PROSITE" id="PS00463">
    <property type="entry name" value="ZN2_CY6_FUNGAL_1"/>
    <property type="match status" value="1"/>
</dbReference>
<dbReference type="InterPro" id="IPR007219">
    <property type="entry name" value="XnlR_reg_dom"/>
</dbReference>
<evidence type="ECO:0000313" key="8">
    <source>
        <dbReference type="EMBL" id="EGO55756.1"/>
    </source>
</evidence>
<dbReference type="InterPro" id="IPR001138">
    <property type="entry name" value="Zn2Cys6_DnaBD"/>
</dbReference>
<name>F8MUS4_NEUT8</name>
<sequence length="1050" mass="113381">MRPWESGPGSMEARVASPVSSDHGHGLLPSPRPRVANACDVCKRRKVKCNGATPCGYCVSRKHPSLCLYSPPRQRRARVRVSRLTGVQEGEQGGQEGHQEPSEADGGGGAHSAVSPQPSCSSRGGHAVHPAPAASTSQARASSRSSNSSSSKETPPVVTKESEIPSRRSLPGEVTGGSVVGNVGQSQPQTQSRQGRQHQENQHDVVQQEQEGQQEEQEQQQPREPGPGAEAHNEETEVPREGRLLVDPQGKLIFIGDCAPLSFFRTVQRLIISRIDPDAFAPENSGYSALENNNAAYYPRASGADAAAGVFPAGDGGYGGIGRGGGGGGGGYSGGGGRGSPLVQTSIIESAVTAYFQSTAGLIDIFDDQAQQPRQLIEDITSWAVQLGRSRTGMRAANEEEGTFLGAGGTGGVPPGGDATSAVFYLVLAIGLLFQKTITNKSSSSPRSEPSGVPESSFPESESIAQAYFDHARDLAFANLSGNLGLASVQSFLLITLYMLGACQINGAFIFFGIAARSAFSIGIHRTEVNARFSPEIHRQRDRLWKSLRVVDLFLSTSMGRPPATSDVDCTVLYHAVDGEGREQTDPDFSGDYLLNGSAQIFLIIEGIVLEVYSRRKISPQLTEGISRELREWSARWLQRLKRVIDEERPRPSPRQTPLLTAAGSEAMVVNGACQVLASYYYAVILVSRPFLMVELRRRLAEGYPAEAFTARDGVVTSGKSKLADACIDAASLMVDPIQDLIERGLMARRAPVIVSWLFASSLVLGLGLLGGFGRIIEKYCRASIAALEYFAEADAHAVQYSLIAKSLLNTALAYLEKREMQDRLRRTESSSQLFGLIPGRNSGDNTTNENHNNDNHNNNNHNIINGHEDLRDTSLTSHQHQYDQQSHYQRSIQHTNPSVGGQFGGIPGSFRGDGSTLTQQPPPPPPPKPSSYHIGTHHNSHNHHNYLHHHHHHPHAHAHAHTPSSTAFSPVVSRFNSNNMNRHFDFFGGHESTSTAATTFLGMTESLPRTPEFSIMGGSLDSDADQTFGALNLFPLLETDGHIDLANYF</sequence>
<dbReference type="GO" id="GO:0000435">
    <property type="term" value="P:positive regulation of transcription from RNA polymerase II promoter by galactose"/>
    <property type="evidence" value="ECO:0007669"/>
    <property type="project" value="TreeGrafter"/>
</dbReference>
<dbReference type="RefSeq" id="XP_009853546.1">
    <property type="nucleotide sequence ID" value="XM_009855244.1"/>
</dbReference>
<evidence type="ECO:0000256" key="5">
    <source>
        <dbReference type="SAM" id="MobiDB-lite"/>
    </source>
</evidence>
<evidence type="ECO:0000259" key="7">
    <source>
        <dbReference type="PROSITE" id="PS50048"/>
    </source>
</evidence>
<feature type="region of interest" description="Disordered" evidence="5">
    <location>
        <begin position="86"/>
        <end position="243"/>
    </location>
</feature>
<keyword evidence="6" id="KW-0472">Membrane</keyword>
<feature type="compositionally biased region" description="Basic and acidic residues" evidence="5">
    <location>
        <begin position="231"/>
        <end position="243"/>
    </location>
</feature>
<protein>
    <recommendedName>
        <fullName evidence="7">Zn(2)-C6 fungal-type domain-containing protein</fullName>
    </recommendedName>
</protein>
<feature type="compositionally biased region" description="Polar residues" evidence="5">
    <location>
        <begin position="891"/>
        <end position="900"/>
    </location>
</feature>
<accession>F8MUS4</accession>
<organism evidence="8 9">
    <name type="scientific">Neurospora tetrasperma (strain FGSC 2508 / ATCC MYA-4615 / P0657)</name>
    <dbReference type="NCBI Taxonomy" id="510951"/>
    <lineage>
        <taxon>Eukaryota</taxon>
        <taxon>Fungi</taxon>
        <taxon>Dikarya</taxon>
        <taxon>Ascomycota</taxon>
        <taxon>Pezizomycotina</taxon>
        <taxon>Sordariomycetes</taxon>
        <taxon>Sordariomycetidae</taxon>
        <taxon>Sordariales</taxon>
        <taxon>Sordariaceae</taxon>
        <taxon>Neurospora</taxon>
    </lineage>
</organism>
<dbReference type="Proteomes" id="UP000008065">
    <property type="component" value="Unassembled WGS sequence"/>
</dbReference>
<dbReference type="Gene3D" id="4.10.240.10">
    <property type="entry name" value="Zn(2)-C6 fungal-type DNA-binding domain"/>
    <property type="match status" value="1"/>
</dbReference>
<feature type="region of interest" description="Disordered" evidence="5">
    <location>
        <begin position="1"/>
        <end position="34"/>
    </location>
</feature>
<dbReference type="GO" id="GO:0008270">
    <property type="term" value="F:zinc ion binding"/>
    <property type="evidence" value="ECO:0007669"/>
    <property type="project" value="InterPro"/>
</dbReference>
<feature type="compositionally biased region" description="Pro residues" evidence="5">
    <location>
        <begin position="921"/>
        <end position="930"/>
    </location>
</feature>
<dbReference type="Pfam" id="PF00172">
    <property type="entry name" value="Zn_clus"/>
    <property type="match status" value="1"/>
</dbReference>
<feature type="transmembrane region" description="Helical" evidence="6">
    <location>
        <begin position="754"/>
        <end position="777"/>
    </location>
</feature>
<dbReference type="CDD" id="cd12148">
    <property type="entry name" value="fungal_TF_MHR"/>
    <property type="match status" value="1"/>
</dbReference>
<dbReference type="OrthoDB" id="2351791at2759"/>
<keyword evidence="2" id="KW-0805">Transcription regulation</keyword>
<dbReference type="GO" id="GO:0000978">
    <property type="term" value="F:RNA polymerase II cis-regulatory region sequence-specific DNA binding"/>
    <property type="evidence" value="ECO:0007669"/>
    <property type="project" value="TreeGrafter"/>
</dbReference>
<dbReference type="GO" id="GO:0000981">
    <property type="term" value="F:DNA-binding transcription factor activity, RNA polymerase II-specific"/>
    <property type="evidence" value="ECO:0007669"/>
    <property type="project" value="InterPro"/>
</dbReference>
<dbReference type="VEuPathDB" id="FungiDB:NEUTE1DRAFT_131430"/>
<feature type="compositionally biased region" description="Polar residues" evidence="5">
    <location>
        <begin position="185"/>
        <end position="194"/>
    </location>
</feature>
<dbReference type="PANTHER" id="PTHR47424">
    <property type="entry name" value="REGULATORY PROTEIN GAL4"/>
    <property type="match status" value="1"/>
</dbReference>
<gene>
    <name evidence="8" type="ORF">NEUTE1DRAFT_131430</name>
</gene>
<reference evidence="9" key="1">
    <citation type="journal article" date="2011" name="Genetics">
        <title>Massive changes in genome architecture accompany the transition to self-fertility in the filamentous fungus Neurospora tetrasperma.</title>
        <authorList>
            <person name="Ellison C.E."/>
            <person name="Stajich J.E."/>
            <person name="Jacobson D.J."/>
            <person name="Natvig D.O."/>
            <person name="Lapidus A."/>
            <person name="Foster B."/>
            <person name="Aerts A."/>
            <person name="Riley R."/>
            <person name="Lindquist E.A."/>
            <person name="Grigoriev I.V."/>
            <person name="Taylor J.W."/>
        </authorList>
    </citation>
    <scope>NUCLEOTIDE SEQUENCE [LARGE SCALE GENOMIC DNA]</scope>
    <source>
        <strain evidence="9">FGSC 2508 / P0657</strain>
    </source>
</reference>
<dbReference type="AlphaFoldDB" id="F8MUS4"/>
<feature type="region of interest" description="Disordered" evidence="5">
    <location>
        <begin position="826"/>
        <end position="969"/>
    </location>
</feature>
<evidence type="ECO:0000256" key="1">
    <source>
        <dbReference type="ARBA" id="ARBA00022723"/>
    </source>
</evidence>